<dbReference type="Pfam" id="PF19690">
    <property type="entry name" value="DUF6191"/>
    <property type="match status" value="1"/>
</dbReference>
<protein>
    <submittedName>
        <fullName evidence="1">Uncharacterized protein</fullName>
    </submittedName>
</protein>
<reference evidence="2" key="1">
    <citation type="submission" date="2016-07" db="EMBL/GenBank/DDBJ databases">
        <title>Frankia sp. NRRL B-16219 Genome sequencing.</title>
        <authorList>
            <person name="Ghodhbane-Gtari F."/>
            <person name="Swanson E."/>
            <person name="Gueddou A."/>
            <person name="Louati M."/>
            <person name="Nouioui I."/>
            <person name="Hezbri K."/>
            <person name="Abebe-Akele F."/>
            <person name="Simpson S."/>
            <person name="Morris K."/>
            <person name="Thomas K."/>
            <person name="Gtari M."/>
            <person name="Tisa L.S."/>
        </authorList>
    </citation>
    <scope>NUCLEOTIDE SEQUENCE [LARGE SCALE GENOMIC DNA]</scope>
    <source>
        <strain evidence="2">NRRL B-16219</strain>
    </source>
</reference>
<evidence type="ECO:0000313" key="2">
    <source>
        <dbReference type="Proteomes" id="UP000179769"/>
    </source>
</evidence>
<proteinExistence type="predicted"/>
<dbReference type="AlphaFoldDB" id="A0A1S1PSN5"/>
<evidence type="ECO:0000313" key="1">
    <source>
        <dbReference type="EMBL" id="OHV22984.1"/>
    </source>
</evidence>
<dbReference type="InterPro" id="IPR045684">
    <property type="entry name" value="DUF6191"/>
</dbReference>
<sequence length="111" mass="12220">MTIPGLVCALILLAAVDRFTAWATTRSWLPWQRRPGGRSVSTIALDELEASFYAGKRHQIEQRRTEEILRDDDSESAPPHKHLEPGQAIVRLPVVAAPAASPTKPGVREAD</sequence>
<dbReference type="RefSeq" id="WP_071065949.1">
    <property type="nucleotide sequence ID" value="NZ_JBFLUH010000089.1"/>
</dbReference>
<comment type="caution">
    <text evidence="1">The sequence shown here is derived from an EMBL/GenBank/DDBJ whole genome shotgun (WGS) entry which is preliminary data.</text>
</comment>
<keyword evidence="2" id="KW-1185">Reference proteome</keyword>
<organism evidence="1 2">
    <name type="scientific">Parafrankia soli</name>
    <dbReference type="NCBI Taxonomy" id="2599596"/>
    <lineage>
        <taxon>Bacteria</taxon>
        <taxon>Bacillati</taxon>
        <taxon>Actinomycetota</taxon>
        <taxon>Actinomycetes</taxon>
        <taxon>Frankiales</taxon>
        <taxon>Frankiaceae</taxon>
        <taxon>Parafrankia</taxon>
    </lineage>
</organism>
<name>A0A1S1PSN5_9ACTN</name>
<accession>A0A1S1PSN5</accession>
<dbReference type="Proteomes" id="UP000179769">
    <property type="component" value="Unassembled WGS sequence"/>
</dbReference>
<dbReference type="EMBL" id="MAXA01000242">
    <property type="protein sequence ID" value="OHV22984.1"/>
    <property type="molecule type" value="Genomic_DNA"/>
</dbReference>
<gene>
    <name evidence="1" type="ORF">BBK14_24870</name>
</gene>